<gene>
    <name evidence="2" type="ORF">CHC_T00001888001</name>
</gene>
<dbReference type="EMBL" id="HG001637">
    <property type="protein sequence ID" value="CDF33195.1"/>
    <property type="molecule type" value="Genomic_DNA"/>
</dbReference>
<accession>R7Q6U8</accession>
<organism evidence="2 3">
    <name type="scientific">Chondrus crispus</name>
    <name type="common">Carrageen Irish moss</name>
    <name type="synonym">Polymorpha crispa</name>
    <dbReference type="NCBI Taxonomy" id="2769"/>
    <lineage>
        <taxon>Eukaryota</taxon>
        <taxon>Rhodophyta</taxon>
        <taxon>Florideophyceae</taxon>
        <taxon>Rhodymeniophycidae</taxon>
        <taxon>Gigartinales</taxon>
        <taxon>Gigartinaceae</taxon>
        <taxon>Chondrus</taxon>
    </lineage>
</organism>
<proteinExistence type="predicted"/>
<dbReference type="RefSeq" id="XP_005712998.1">
    <property type="nucleotide sequence ID" value="XM_005712941.1"/>
</dbReference>
<evidence type="ECO:0000313" key="2">
    <source>
        <dbReference type="EMBL" id="CDF33195.1"/>
    </source>
</evidence>
<evidence type="ECO:0000256" key="1">
    <source>
        <dbReference type="SAM" id="MobiDB-lite"/>
    </source>
</evidence>
<dbReference type="Gramene" id="CDF33195">
    <property type="protein sequence ID" value="CDF33195"/>
    <property type="gene ID" value="CHC_T00001888001"/>
</dbReference>
<name>R7Q6U8_CHOCR</name>
<protein>
    <submittedName>
        <fullName evidence="2">Uncharacterized protein</fullName>
    </submittedName>
</protein>
<dbReference type="AlphaFoldDB" id="R7Q6U8"/>
<sequence>MRGGMGRGRWRRMMVSTGAARRKGAASGVRSRPRPAHVTVREKVYTGVPPALRSGVYRSVFFLDKALCLKPQRPSPSLHVKHLRVGCTDNQLVLKSDGWLKVTPAEGVLSG</sequence>
<dbReference type="KEGG" id="ccp:CHC_T00001888001"/>
<evidence type="ECO:0000313" key="3">
    <source>
        <dbReference type="Proteomes" id="UP000012073"/>
    </source>
</evidence>
<reference evidence="3" key="1">
    <citation type="journal article" date="2013" name="Proc. Natl. Acad. Sci. U.S.A.">
        <title>Genome structure and metabolic features in the red seaweed Chondrus crispus shed light on evolution of the Archaeplastida.</title>
        <authorList>
            <person name="Collen J."/>
            <person name="Porcel B."/>
            <person name="Carre W."/>
            <person name="Ball S.G."/>
            <person name="Chaparro C."/>
            <person name="Tonon T."/>
            <person name="Barbeyron T."/>
            <person name="Michel G."/>
            <person name="Noel B."/>
            <person name="Valentin K."/>
            <person name="Elias M."/>
            <person name="Artiguenave F."/>
            <person name="Arun A."/>
            <person name="Aury J.M."/>
            <person name="Barbosa-Neto J.F."/>
            <person name="Bothwell J.H."/>
            <person name="Bouget F.Y."/>
            <person name="Brillet L."/>
            <person name="Cabello-Hurtado F."/>
            <person name="Capella-Gutierrez S."/>
            <person name="Charrier B."/>
            <person name="Cladiere L."/>
            <person name="Cock J.M."/>
            <person name="Coelho S.M."/>
            <person name="Colleoni C."/>
            <person name="Czjzek M."/>
            <person name="Da Silva C."/>
            <person name="Delage L."/>
            <person name="Denoeud F."/>
            <person name="Deschamps P."/>
            <person name="Dittami S.M."/>
            <person name="Gabaldon T."/>
            <person name="Gachon C.M."/>
            <person name="Groisillier A."/>
            <person name="Herve C."/>
            <person name="Jabbari K."/>
            <person name="Katinka M."/>
            <person name="Kloareg B."/>
            <person name="Kowalczyk N."/>
            <person name="Labadie K."/>
            <person name="Leblanc C."/>
            <person name="Lopez P.J."/>
            <person name="McLachlan D.H."/>
            <person name="Meslet-Cladiere L."/>
            <person name="Moustafa A."/>
            <person name="Nehr Z."/>
            <person name="Nyvall Collen P."/>
            <person name="Panaud O."/>
            <person name="Partensky F."/>
            <person name="Poulain J."/>
            <person name="Rensing S.A."/>
            <person name="Rousvoal S."/>
            <person name="Samson G."/>
            <person name="Symeonidi A."/>
            <person name="Weissenbach J."/>
            <person name="Zambounis A."/>
            <person name="Wincker P."/>
            <person name="Boyen C."/>
        </authorList>
    </citation>
    <scope>NUCLEOTIDE SEQUENCE [LARGE SCALE GENOMIC DNA]</scope>
    <source>
        <strain evidence="3">cv. Stackhouse</strain>
    </source>
</reference>
<dbReference type="GeneID" id="17320747"/>
<feature type="region of interest" description="Disordered" evidence="1">
    <location>
        <begin position="17"/>
        <end position="36"/>
    </location>
</feature>
<keyword evidence="3" id="KW-1185">Reference proteome</keyword>
<dbReference type="Proteomes" id="UP000012073">
    <property type="component" value="Unassembled WGS sequence"/>
</dbReference>